<reference evidence="2" key="1">
    <citation type="submission" date="2019-02" db="EMBL/GenBank/DDBJ databases">
        <authorList>
            <person name="Gruber-Vodicka R. H."/>
            <person name="Seah K. B. B."/>
        </authorList>
    </citation>
    <scope>NUCLEOTIDE SEQUENCE</scope>
    <source>
        <strain evidence="1">BECK_BZ197</strain>
        <strain evidence="3">BECK_BZ198</strain>
        <strain evidence="2">BECK_BZ199</strain>
    </source>
</reference>
<organism evidence="2">
    <name type="scientific">Candidatus Kentrum sp. MB</name>
    <dbReference type="NCBI Taxonomy" id="2138164"/>
    <lineage>
        <taxon>Bacteria</taxon>
        <taxon>Pseudomonadati</taxon>
        <taxon>Pseudomonadota</taxon>
        <taxon>Gammaproteobacteria</taxon>
        <taxon>Candidatus Kentrum</taxon>
    </lineage>
</organism>
<evidence type="ECO:0008006" key="4">
    <source>
        <dbReference type="Google" id="ProtNLM"/>
    </source>
</evidence>
<dbReference type="AlphaFoldDB" id="A0A450Y0Q8"/>
<dbReference type="EMBL" id="CAADGH010000088">
    <property type="protein sequence ID" value="VFK76981.1"/>
    <property type="molecule type" value="Genomic_DNA"/>
</dbReference>
<evidence type="ECO:0000313" key="1">
    <source>
        <dbReference type="EMBL" id="VFK32031.1"/>
    </source>
</evidence>
<dbReference type="InterPro" id="IPR021109">
    <property type="entry name" value="Peptidase_aspartic_dom_sf"/>
</dbReference>
<gene>
    <name evidence="1" type="ORF">BECKMB1821G_GA0114241_11012</name>
    <name evidence="3" type="ORF">BECKMB1821H_GA0114242_10883</name>
    <name evidence="2" type="ORF">BECKMB1821I_GA0114274_11012</name>
</gene>
<dbReference type="SUPFAM" id="SSF50630">
    <property type="entry name" value="Acid proteases"/>
    <property type="match status" value="1"/>
</dbReference>
<dbReference type="EMBL" id="CAADFQ010000101">
    <property type="protein sequence ID" value="VFK35114.1"/>
    <property type="molecule type" value="Genomic_DNA"/>
</dbReference>
<evidence type="ECO:0000313" key="2">
    <source>
        <dbReference type="EMBL" id="VFK35114.1"/>
    </source>
</evidence>
<accession>A0A450Y0Q8</accession>
<protein>
    <recommendedName>
        <fullName evidence="4">Aspartyl protease</fullName>
    </recommendedName>
</protein>
<sequence>MGIFKVGCLLENQRNRSRSIRVPKVMVDMGSELTWIQEGYLREVGIEPEKENIRFVMANGQEIVRSIGFAIIHVDYGEFTTDGVVFAKEEDLQLLGARTLEGLNLRVDSRHIKIGGGRFVHGRR</sequence>
<name>A0A450Y0Q8_9GAMM</name>
<proteinExistence type="predicted"/>
<dbReference type="EMBL" id="CAADFO010000101">
    <property type="protein sequence ID" value="VFK32031.1"/>
    <property type="molecule type" value="Genomic_DNA"/>
</dbReference>
<evidence type="ECO:0000313" key="3">
    <source>
        <dbReference type="EMBL" id="VFK76981.1"/>
    </source>
</evidence>
<dbReference type="Gene3D" id="2.40.70.10">
    <property type="entry name" value="Acid Proteases"/>
    <property type="match status" value="1"/>
</dbReference>